<keyword evidence="6 7" id="KW-0472">Membrane</keyword>
<dbReference type="InterPro" id="IPR011701">
    <property type="entry name" value="MFS"/>
</dbReference>
<feature type="transmembrane region" description="Helical" evidence="7">
    <location>
        <begin position="340"/>
        <end position="359"/>
    </location>
</feature>
<dbReference type="Pfam" id="PF07690">
    <property type="entry name" value="MFS_1"/>
    <property type="match status" value="1"/>
</dbReference>
<protein>
    <submittedName>
        <fullName evidence="8">MFS transporter</fullName>
    </submittedName>
</protein>
<comment type="caution">
    <text evidence="8">The sequence shown here is derived from an EMBL/GenBank/DDBJ whole genome shotgun (WGS) entry which is preliminary data.</text>
</comment>
<evidence type="ECO:0000256" key="7">
    <source>
        <dbReference type="SAM" id="Phobius"/>
    </source>
</evidence>
<accession>A0ABW5X9Y1</accession>
<evidence type="ECO:0000256" key="1">
    <source>
        <dbReference type="ARBA" id="ARBA00004127"/>
    </source>
</evidence>
<dbReference type="InterPro" id="IPR036259">
    <property type="entry name" value="MFS_trans_sf"/>
</dbReference>
<dbReference type="EMBL" id="JBHUOP010000001">
    <property type="protein sequence ID" value="MFD2839241.1"/>
    <property type="molecule type" value="Genomic_DNA"/>
</dbReference>
<evidence type="ECO:0000256" key="2">
    <source>
        <dbReference type="ARBA" id="ARBA00008335"/>
    </source>
</evidence>
<dbReference type="PANTHER" id="PTHR23514">
    <property type="entry name" value="BYPASS OF STOP CODON PROTEIN 6"/>
    <property type="match status" value="1"/>
</dbReference>
<feature type="transmembrane region" description="Helical" evidence="7">
    <location>
        <begin position="310"/>
        <end position="328"/>
    </location>
</feature>
<keyword evidence="5 7" id="KW-1133">Transmembrane helix</keyword>
<proteinExistence type="inferred from homology"/>
<evidence type="ECO:0000313" key="8">
    <source>
        <dbReference type="EMBL" id="MFD2839241.1"/>
    </source>
</evidence>
<comment type="similarity">
    <text evidence="2">Belongs to the major facilitator superfamily.</text>
</comment>
<feature type="transmembrane region" description="Helical" evidence="7">
    <location>
        <begin position="259"/>
        <end position="276"/>
    </location>
</feature>
<gene>
    <name evidence="8" type="ORF">ACFSYH_01485</name>
</gene>
<feature type="transmembrane region" description="Helical" evidence="7">
    <location>
        <begin position="393"/>
        <end position="412"/>
    </location>
</feature>
<evidence type="ECO:0000256" key="3">
    <source>
        <dbReference type="ARBA" id="ARBA00022448"/>
    </source>
</evidence>
<feature type="transmembrane region" description="Helical" evidence="7">
    <location>
        <begin position="288"/>
        <end position="304"/>
    </location>
</feature>
<reference evidence="9" key="1">
    <citation type="journal article" date="2019" name="Int. J. Syst. Evol. Microbiol.">
        <title>The Global Catalogue of Microorganisms (GCM) 10K type strain sequencing project: providing services to taxonomists for standard genome sequencing and annotation.</title>
        <authorList>
            <consortium name="The Broad Institute Genomics Platform"/>
            <consortium name="The Broad Institute Genome Sequencing Center for Infectious Disease"/>
            <person name="Wu L."/>
            <person name="Ma J."/>
        </authorList>
    </citation>
    <scope>NUCLEOTIDE SEQUENCE [LARGE SCALE GENOMIC DNA]</scope>
    <source>
        <strain evidence="9">KCTC 33576</strain>
    </source>
</reference>
<comment type="subcellular location">
    <subcellularLocation>
        <location evidence="1">Endomembrane system</location>
        <topology evidence="1">Multi-pass membrane protein</topology>
    </subcellularLocation>
</comment>
<feature type="transmembrane region" description="Helical" evidence="7">
    <location>
        <begin position="84"/>
        <end position="102"/>
    </location>
</feature>
<feature type="transmembrane region" description="Helical" evidence="7">
    <location>
        <begin position="21"/>
        <end position="43"/>
    </location>
</feature>
<evidence type="ECO:0000256" key="5">
    <source>
        <dbReference type="ARBA" id="ARBA00022989"/>
    </source>
</evidence>
<keyword evidence="9" id="KW-1185">Reference proteome</keyword>
<evidence type="ECO:0000313" key="9">
    <source>
        <dbReference type="Proteomes" id="UP001597391"/>
    </source>
</evidence>
<evidence type="ECO:0000256" key="4">
    <source>
        <dbReference type="ARBA" id="ARBA00022692"/>
    </source>
</evidence>
<dbReference type="Gene3D" id="1.20.1250.20">
    <property type="entry name" value="MFS general substrate transporter like domains"/>
    <property type="match status" value="2"/>
</dbReference>
<dbReference type="SUPFAM" id="SSF103473">
    <property type="entry name" value="MFS general substrate transporter"/>
    <property type="match status" value="1"/>
</dbReference>
<feature type="transmembrane region" description="Helical" evidence="7">
    <location>
        <begin position="49"/>
        <end position="72"/>
    </location>
</feature>
<sequence length="419" mass="43930">MSTPAAVDEIARFAGTKRASYSSTIVLAINNNIAPLFFIIFHVQFDIPIAQLGLLAALNFGVQFATDFVAMFFVDRIGYRAPMVWANALSAVGLAGLGVFPLLMDSTFLALCLAVAIYAVGGGLLEVLASPIIEHLPTPAHKKASAMAFLHSFYCWGQLLVVVATTLLVSVLGRDLWWTLPIMWAVIPVINAIAFTRVPLPDTVSADERMSIRSLLGTPLFLAALVLMMTGGAAELTMVQWASFFAERGVGVSKEVGDLLGVGLFALLMGIVRFAYGMWGENLSLPKLLGWSGVGAGISYIVAATSNVPLISLLACAVCGAMIALLWPGTMSLTSAKFPYGGAAMFAILALAGDGGASLGPALAGGIAEQAHTAFAPIAEALPDDGGSGLRTALLLCALIPFVFSITVWRFAKAQAKTD</sequence>
<keyword evidence="4 7" id="KW-0812">Transmembrane</keyword>
<feature type="transmembrane region" description="Helical" evidence="7">
    <location>
        <begin position="108"/>
        <end position="133"/>
    </location>
</feature>
<name>A0ABW5X9Y1_9MICO</name>
<feature type="transmembrane region" description="Helical" evidence="7">
    <location>
        <begin position="153"/>
        <end position="172"/>
    </location>
</feature>
<dbReference type="RefSeq" id="WP_377464682.1">
    <property type="nucleotide sequence ID" value="NZ_JBHUOP010000001.1"/>
</dbReference>
<keyword evidence="3" id="KW-0813">Transport</keyword>
<feature type="transmembrane region" description="Helical" evidence="7">
    <location>
        <begin position="178"/>
        <end position="200"/>
    </location>
</feature>
<feature type="transmembrane region" description="Helical" evidence="7">
    <location>
        <begin position="220"/>
        <end position="239"/>
    </location>
</feature>
<evidence type="ECO:0000256" key="6">
    <source>
        <dbReference type="ARBA" id="ARBA00023136"/>
    </source>
</evidence>
<dbReference type="Proteomes" id="UP001597391">
    <property type="component" value="Unassembled WGS sequence"/>
</dbReference>
<dbReference type="PANTHER" id="PTHR23514:SF3">
    <property type="entry name" value="BYPASS OF STOP CODON PROTEIN 6"/>
    <property type="match status" value="1"/>
</dbReference>
<dbReference type="InterPro" id="IPR051788">
    <property type="entry name" value="MFS_Transporter"/>
</dbReference>
<organism evidence="8 9">
    <name type="scientific">Populibacterium corticicola</name>
    <dbReference type="NCBI Taxonomy" id="1812826"/>
    <lineage>
        <taxon>Bacteria</taxon>
        <taxon>Bacillati</taxon>
        <taxon>Actinomycetota</taxon>
        <taxon>Actinomycetes</taxon>
        <taxon>Micrococcales</taxon>
        <taxon>Jonesiaceae</taxon>
        <taxon>Populibacterium</taxon>
    </lineage>
</organism>